<evidence type="ECO:0008006" key="8">
    <source>
        <dbReference type="Google" id="ProtNLM"/>
    </source>
</evidence>
<sequence length="303" mass="34875">MSSRSAGNSSVWKSVHPVAVSSILLAHVVTAFLFDYHPLLQLGQLLFLILWALQEGLGKTMWITFRFGMLFSILFMIVNPLFASHGGTFLWRGPIVSILGRLDFTLEEMAYSFIGVIRLHTILVLSVMFQRFIDHDRFFFLFAKIAPRFVMTSVMAIRLFPLLSREFARIKEVSRLRGIRPKGGELIHRVRYYSLLLRPLLFSSLEGAWLTAEALYARGFGSGKRSSYHEVPLFPRELMSCMMSLVIVGIVIWGKRFDFASFSFYPTFNWSDPLGDLLFLTGLFVLWMLPIYGLRERRQDLHA</sequence>
<dbReference type="CDD" id="cd16914">
    <property type="entry name" value="EcfT"/>
    <property type="match status" value="1"/>
</dbReference>
<name>A0A2P7VK22_9BACL</name>
<dbReference type="InterPro" id="IPR003339">
    <property type="entry name" value="ABC/ECF_trnsptr_transmembrane"/>
</dbReference>
<feature type="transmembrane region" description="Helical" evidence="5">
    <location>
        <begin position="141"/>
        <end position="160"/>
    </location>
</feature>
<dbReference type="EMBL" id="PXZM01000003">
    <property type="protein sequence ID" value="PSJ99583.1"/>
    <property type="molecule type" value="Genomic_DNA"/>
</dbReference>
<dbReference type="GO" id="GO:0005886">
    <property type="term" value="C:plasma membrane"/>
    <property type="evidence" value="ECO:0007669"/>
    <property type="project" value="UniProtKB-ARBA"/>
</dbReference>
<evidence type="ECO:0000256" key="2">
    <source>
        <dbReference type="ARBA" id="ARBA00022692"/>
    </source>
</evidence>
<keyword evidence="2 5" id="KW-0812">Transmembrane</keyword>
<evidence type="ECO:0000313" key="7">
    <source>
        <dbReference type="Proteomes" id="UP000240419"/>
    </source>
</evidence>
<feature type="transmembrane region" description="Helical" evidence="5">
    <location>
        <begin position="238"/>
        <end position="254"/>
    </location>
</feature>
<evidence type="ECO:0000256" key="1">
    <source>
        <dbReference type="ARBA" id="ARBA00004141"/>
    </source>
</evidence>
<proteinExistence type="predicted"/>
<accession>A0A2P7VK22</accession>
<evidence type="ECO:0000256" key="5">
    <source>
        <dbReference type="SAM" id="Phobius"/>
    </source>
</evidence>
<keyword evidence="7" id="KW-1185">Reference proteome</keyword>
<evidence type="ECO:0000313" key="6">
    <source>
        <dbReference type="EMBL" id="PSJ99583.1"/>
    </source>
</evidence>
<feature type="transmembrane region" description="Helical" evidence="5">
    <location>
        <begin position="12"/>
        <end position="33"/>
    </location>
</feature>
<keyword evidence="3 5" id="KW-1133">Transmembrane helix</keyword>
<comment type="caution">
    <text evidence="6">The sequence shown here is derived from an EMBL/GenBank/DDBJ whole genome shotgun (WGS) entry which is preliminary data.</text>
</comment>
<feature type="transmembrane region" description="Helical" evidence="5">
    <location>
        <begin position="110"/>
        <end position="129"/>
    </location>
</feature>
<evidence type="ECO:0000256" key="4">
    <source>
        <dbReference type="ARBA" id="ARBA00023136"/>
    </source>
</evidence>
<feature type="transmembrane region" description="Helical" evidence="5">
    <location>
        <begin position="274"/>
        <end position="294"/>
    </location>
</feature>
<gene>
    <name evidence="6" type="ORF">C7R93_02590</name>
</gene>
<feature type="transmembrane region" description="Helical" evidence="5">
    <location>
        <begin position="69"/>
        <end position="90"/>
    </location>
</feature>
<protein>
    <recommendedName>
        <fullName evidence="8">Energy-coupling factor transporter transmembrane protein EcfT</fullName>
    </recommendedName>
</protein>
<dbReference type="Proteomes" id="UP000240419">
    <property type="component" value="Unassembled WGS sequence"/>
</dbReference>
<reference evidence="6 7" key="1">
    <citation type="submission" date="2018-03" db="EMBL/GenBank/DDBJ databases">
        <title>Brevisbacillus phylogenomics.</title>
        <authorList>
            <person name="Dunlap C."/>
        </authorList>
    </citation>
    <scope>NUCLEOTIDE SEQUENCE [LARGE SCALE GENOMIC DNA]</scope>
    <source>
        <strain evidence="6 7">NRRL NRS-1210</strain>
    </source>
</reference>
<evidence type="ECO:0000256" key="3">
    <source>
        <dbReference type="ARBA" id="ARBA00022989"/>
    </source>
</evidence>
<dbReference type="AlphaFoldDB" id="A0A2P7VK22"/>
<comment type="subcellular location">
    <subcellularLocation>
        <location evidence="1">Membrane</location>
        <topology evidence="1">Multi-pass membrane protein</topology>
    </subcellularLocation>
</comment>
<keyword evidence="4 5" id="KW-0472">Membrane</keyword>
<organism evidence="6 7">
    <name type="scientific">Brevibacillus fortis</name>
    <dbReference type="NCBI Taxonomy" id="2126352"/>
    <lineage>
        <taxon>Bacteria</taxon>
        <taxon>Bacillati</taxon>
        <taxon>Bacillota</taxon>
        <taxon>Bacilli</taxon>
        <taxon>Bacillales</taxon>
        <taxon>Paenibacillaceae</taxon>
        <taxon>Brevibacillus</taxon>
    </lineage>
</organism>